<feature type="non-terminal residue" evidence="1">
    <location>
        <position position="96"/>
    </location>
</feature>
<gene>
    <name evidence="1" type="primary">ORF28768</name>
</gene>
<name>A0A0B6YN48_9EUPU</name>
<reference evidence="1" key="1">
    <citation type="submission" date="2014-12" db="EMBL/GenBank/DDBJ databases">
        <title>Insight into the proteome of Arion vulgaris.</title>
        <authorList>
            <person name="Aradska J."/>
            <person name="Bulat T."/>
            <person name="Smidak R."/>
            <person name="Sarate P."/>
            <person name="Gangsoo J."/>
            <person name="Sialana F."/>
            <person name="Bilban M."/>
            <person name="Lubec G."/>
        </authorList>
    </citation>
    <scope>NUCLEOTIDE SEQUENCE</scope>
    <source>
        <tissue evidence="1">Skin</tissue>
    </source>
</reference>
<accession>A0A0B6YN48</accession>
<evidence type="ECO:0000313" key="1">
    <source>
        <dbReference type="EMBL" id="CEK56890.1"/>
    </source>
</evidence>
<proteinExistence type="predicted"/>
<protein>
    <submittedName>
        <fullName evidence="1">Uncharacterized protein</fullName>
    </submittedName>
</protein>
<dbReference type="AlphaFoldDB" id="A0A0B6YN48"/>
<feature type="non-terminal residue" evidence="1">
    <location>
        <position position="1"/>
    </location>
</feature>
<dbReference type="EMBL" id="HACG01010025">
    <property type="protein sequence ID" value="CEK56890.1"/>
    <property type="molecule type" value="Transcribed_RNA"/>
</dbReference>
<sequence length="96" mass="10632">QTSPHFCLCNGGIPMSYHFHLWTSIGKQVVMDINSLLFNVRDKCETVRLQNVTSLIVLSGRPGGNGVYRVMITTNPGKAAFEATVDYSVTLWLLTT</sequence>
<organism evidence="1">
    <name type="scientific">Arion vulgaris</name>
    <dbReference type="NCBI Taxonomy" id="1028688"/>
    <lineage>
        <taxon>Eukaryota</taxon>
        <taxon>Metazoa</taxon>
        <taxon>Spiralia</taxon>
        <taxon>Lophotrochozoa</taxon>
        <taxon>Mollusca</taxon>
        <taxon>Gastropoda</taxon>
        <taxon>Heterobranchia</taxon>
        <taxon>Euthyneura</taxon>
        <taxon>Panpulmonata</taxon>
        <taxon>Eupulmonata</taxon>
        <taxon>Stylommatophora</taxon>
        <taxon>Helicina</taxon>
        <taxon>Arionoidea</taxon>
        <taxon>Arionidae</taxon>
        <taxon>Arion</taxon>
    </lineage>
</organism>